<dbReference type="AlphaFoldDB" id="A0A6C1KRM4"/>
<dbReference type="OrthoDB" id="9815514at2"/>
<proteinExistence type="predicted"/>
<evidence type="ECO:0000313" key="3">
    <source>
        <dbReference type="Proteomes" id="UP000305131"/>
    </source>
</evidence>
<organism evidence="2 3">
    <name type="scientific">Xanthobacter autotrophicus</name>
    <dbReference type="NCBI Taxonomy" id="280"/>
    <lineage>
        <taxon>Bacteria</taxon>
        <taxon>Pseudomonadati</taxon>
        <taxon>Pseudomonadota</taxon>
        <taxon>Alphaproteobacteria</taxon>
        <taxon>Hyphomicrobiales</taxon>
        <taxon>Xanthobacteraceae</taxon>
        <taxon>Xanthobacter</taxon>
    </lineage>
</organism>
<accession>A0A6C1KRM4</accession>
<keyword evidence="1" id="KW-0812">Transmembrane</keyword>
<evidence type="ECO:0000313" key="2">
    <source>
        <dbReference type="EMBL" id="TLX42716.1"/>
    </source>
</evidence>
<comment type="caution">
    <text evidence="2">The sequence shown here is derived from an EMBL/GenBank/DDBJ whole genome shotgun (WGS) entry which is preliminary data.</text>
</comment>
<keyword evidence="1" id="KW-1133">Transmembrane helix</keyword>
<dbReference type="EMBL" id="VAUP01000028">
    <property type="protein sequence ID" value="TLX42716.1"/>
    <property type="molecule type" value="Genomic_DNA"/>
</dbReference>
<keyword evidence="1" id="KW-0472">Membrane</keyword>
<name>A0A6C1KRM4_XANAU</name>
<evidence type="ECO:0000256" key="1">
    <source>
        <dbReference type="SAM" id="Phobius"/>
    </source>
</evidence>
<gene>
    <name evidence="2" type="ORF">FBQ73_13905</name>
</gene>
<reference evidence="2 3" key="1">
    <citation type="submission" date="2019-05" db="EMBL/GenBank/DDBJ databases">
        <authorList>
            <person name="Zhou X."/>
        </authorList>
    </citation>
    <scope>NUCLEOTIDE SEQUENCE [LARGE SCALE GENOMIC DNA]</scope>
    <source>
        <strain evidence="2 3">DSM 432</strain>
    </source>
</reference>
<sequence length="325" mass="34125">MGEVMRGSCPVRSFATRCAQLGLPLRRTAAPVQAGKAAQARALGAAQEEFLTMQFCSRLAFVAVLAVFGLGAASAGAVPLLPHKATYRLSLDGSKPSGQLEEMNGLIQYEITGDACAGYSTLTRQESLASTGEGSPLRQAVTSKAWEDGAAQAYRFLSTSTGDDGDEKIEASVERQGRDALKVTVTQPAARTLDLKGDILLPTEHVKRVLAAAAAGESVLEAKVYDGANDPAKVYETLAVVGRPSTDENRIAAPAKDSLAGRTFYPVTISYFETGGVDRAPAYVMNMQLYDNGVVGSLKIDYGKFALVGAMSTFEALKAPGGCAN</sequence>
<protein>
    <submittedName>
        <fullName evidence="2">DUF1849 family protein</fullName>
    </submittedName>
</protein>
<dbReference type="Proteomes" id="UP000305131">
    <property type="component" value="Unassembled WGS sequence"/>
</dbReference>
<dbReference type="InterPro" id="IPR015000">
    <property type="entry name" value="EipB-like"/>
</dbReference>
<dbReference type="Pfam" id="PF08904">
    <property type="entry name" value="EipB_like"/>
    <property type="match status" value="1"/>
</dbReference>
<feature type="transmembrane region" description="Helical" evidence="1">
    <location>
        <begin position="59"/>
        <end position="81"/>
    </location>
</feature>